<proteinExistence type="predicted"/>
<reference evidence="2" key="1">
    <citation type="journal article" date="2019" name="Int. J. Syst. Evol. Microbiol.">
        <title>The Global Catalogue of Microorganisms (GCM) 10K type strain sequencing project: providing services to taxonomists for standard genome sequencing and annotation.</title>
        <authorList>
            <consortium name="The Broad Institute Genomics Platform"/>
            <consortium name="The Broad Institute Genome Sequencing Center for Infectious Disease"/>
            <person name="Wu L."/>
            <person name="Ma J."/>
        </authorList>
    </citation>
    <scope>NUCLEOTIDE SEQUENCE [LARGE SCALE GENOMIC DNA]</scope>
    <source>
        <strain evidence="2">DFY41</strain>
    </source>
</reference>
<sequence length="212" mass="22143">MSLTASCPRCREGLEGAVGGACPVHGVRTPLWVPDEVSYDGFTEHLQAAGDFPTYLPWPMSPGWAVADFGVVASTDPDGSAAATVTCSSGTSELDGPVDVFVVAEEAGVGLGARCAGLVGDDPGADFRTVPPEVKVRIGAQSVPLWAVSTSDSRGDLDRSVVVGEFAGRWLWIVLRPASAVLLLRDDWILRDVSGVGPPLVEMPFGGPRPAW</sequence>
<organism evidence="1 2">
    <name type="scientific">Nocardioides taihuensis</name>
    <dbReference type="NCBI Taxonomy" id="1835606"/>
    <lineage>
        <taxon>Bacteria</taxon>
        <taxon>Bacillati</taxon>
        <taxon>Actinomycetota</taxon>
        <taxon>Actinomycetes</taxon>
        <taxon>Propionibacteriales</taxon>
        <taxon>Nocardioidaceae</taxon>
        <taxon>Nocardioides</taxon>
    </lineage>
</organism>
<dbReference type="Pfam" id="PF20544">
    <property type="entry name" value="DUF6758"/>
    <property type="match status" value="1"/>
</dbReference>
<keyword evidence="2" id="KW-1185">Reference proteome</keyword>
<dbReference type="RefSeq" id="WP_378591964.1">
    <property type="nucleotide sequence ID" value="NZ_JBHSKD010000023.1"/>
</dbReference>
<dbReference type="Proteomes" id="UP001596087">
    <property type="component" value="Unassembled WGS sequence"/>
</dbReference>
<accession>A0ABW0BP66</accession>
<protein>
    <submittedName>
        <fullName evidence="1">DUF6758 family protein</fullName>
    </submittedName>
</protein>
<comment type="caution">
    <text evidence="1">The sequence shown here is derived from an EMBL/GenBank/DDBJ whole genome shotgun (WGS) entry which is preliminary data.</text>
</comment>
<evidence type="ECO:0000313" key="2">
    <source>
        <dbReference type="Proteomes" id="UP001596087"/>
    </source>
</evidence>
<evidence type="ECO:0000313" key="1">
    <source>
        <dbReference type="EMBL" id="MFC5178376.1"/>
    </source>
</evidence>
<dbReference type="EMBL" id="JBHSKD010000023">
    <property type="protein sequence ID" value="MFC5178376.1"/>
    <property type="molecule type" value="Genomic_DNA"/>
</dbReference>
<dbReference type="InterPro" id="IPR046646">
    <property type="entry name" value="DUF6758"/>
</dbReference>
<gene>
    <name evidence="1" type="ORF">ACFPGP_16985</name>
</gene>
<name>A0ABW0BP66_9ACTN</name>